<evidence type="ECO:0000313" key="1">
    <source>
        <dbReference type="EMBL" id="CAH3022826.1"/>
    </source>
</evidence>
<accession>A0ABN8M0B1</accession>
<organism evidence="1 2">
    <name type="scientific">Porites evermanni</name>
    <dbReference type="NCBI Taxonomy" id="104178"/>
    <lineage>
        <taxon>Eukaryota</taxon>
        <taxon>Metazoa</taxon>
        <taxon>Cnidaria</taxon>
        <taxon>Anthozoa</taxon>
        <taxon>Hexacorallia</taxon>
        <taxon>Scleractinia</taxon>
        <taxon>Fungiina</taxon>
        <taxon>Poritidae</taxon>
        <taxon>Porites</taxon>
    </lineage>
</organism>
<comment type="caution">
    <text evidence="1">The sequence shown here is derived from an EMBL/GenBank/DDBJ whole genome shotgun (WGS) entry which is preliminary data.</text>
</comment>
<sequence>MASMVSKTQKTKTIGWTDKEVGLLLDVFAEETIQIGLEKAKCPKDKKCSVPGSSEEVRTVRNDENCRGNYGQIEKTTCKIQRCEG</sequence>
<reference evidence="1 2" key="1">
    <citation type="submission" date="2022-05" db="EMBL/GenBank/DDBJ databases">
        <authorList>
            <consortium name="Genoscope - CEA"/>
            <person name="William W."/>
        </authorList>
    </citation>
    <scope>NUCLEOTIDE SEQUENCE [LARGE SCALE GENOMIC DNA]</scope>
</reference>
<name>A0ABN8M0B1_9CNID</name>
<dbReference type="EMBL" id="CALNXI010000235">
    <property type="protein sequence ID" value="CAH3022826.1"/>
    <property type="molecule type" value="Genomic_DNA"/>
</dbReference>
<gene>
    <name evidence="1" type="ORF">PEVE_00016998</name>
</gene>
<keyword evidence="2" id="KW-1185">Reference proteome</keyword>
<proteinExistence type="predicted"/>
<protein>
    <submittedName>
        <fullName evidence="1">Uncharacterized protein</fullName>
    </submittedName>
</protein>
<dbReference type="Proteomes" id="UP001159427">
    <property type="component" value="Unassembled WGS sequence"/>
</dbReference>
<evidence type="ECO:0000313" key="2">
    <source>
        <dbReference type="Proteomes" id="UP001159427"/>
    </source>
</evidence>